<comment type="caution">
    <text evidence="1">The sequence shown here is derived from an EMBL/GenBank/DDBJ whole genome shotgun (WGS) entry which is preliminary data.</text>
</comment>
<organism evidence="1 2">
    <name type="scientific">Hymenobacter jeollabukensis</name>
    <dbReference type="NCBI Taxonomy" id="2025313"/>
    <lineage>
        <taxon>Bacteria</taxon>
        <taxon>Pseudomonadati</taxon>
        <taxon>Bacteroidota</taxon>
        <taxon>Cytophagia</taxon>
        <taxon>Cytophagales</taxon>
        <taxon>Hymenobacteraceae</taxon>
        <taxon>Hymenobacter</taxon>
    </lineage>
</organism>
<dbReference type="EMBL" id="VAJM01000002">
    <property type="protein sequence ID" value="TLM95377.1"/>
    <property type="molecule type" value="Genomic_DNA"/>
</dbReference>
<accession>A0A5R8WUH4</accession>
<dbReference type="OrthoDB" id="893865at2"/>
<protein>
    <submittedName>
        <fullName evidence="1">Uncharacterized protein</fullName>
    </submittedName>
</protein>
<reference evidence="1 2" key="1">
    <citation type="submission" date="2019-05" db="EMBL/GenBank/DDBJ databases">
        <title>Hymenobacter edaphi sp. nov., isolated from abandoned arsenic-contaminated farmland soil.</title>
        <authorList>
            <person name="Nie L."/>
        </authorList>
    </citation>
    <scope>NUCLEOTIDE SEQUENCE [LARGE SCALE GENOMIC DNA]</scope>
    <source>
        <strain evidence="1 2">1-3-3-8</strain>
    </source>
</reference>
<dbReference type="AlphaFoldDB" id="A0A5R8WUH4"/>
<sequence length="113" mass="12577">MRDFRTQLATLLLLCFVRVLLPESAILALHRHAHTEKEEARLPAHHGDKAVLSTKHQHCPVDHLYDVPFQPAAELVGPTAFYTYARPEGEARQSVWAATAPAPAWLRGPPARA</sequence>
<name>A0A5R8WUH4_9BACT</name>
<evidence type="ECO:0000313" key="1">
    <source>
        <dbReference type="EMBL" id="TLM95377.1"/>
    </source>
</evidence>
<evidence type="ECO:0000313" key="2">
    <source>
        <dbReference type="Proteomes" id="UP000305517"/>
    </source>
</evidence>
<dbReference type="RefSeq" id="WP_138075877.1">
    <property type="nucleotide sequence ID" value="NZ_VAJM01000002.1"/>
</dbReference>
<keyword evidence="2" id="KW-1185">Reference proteome</keyword>
<dbReference type="Proteomes" id="UP000305517">
    <property type="component" value="Unassembled WGS sequence"/>
</dbReference>
<gene>
    <name evidence="1" type="ORF">FDY95_06195</name>
</gene>
<proteinExistence type="predicted"/>